<evidence type="ECO:0008006" key="5">
    <source>
        <dbReference type="Google" id="ProtNLM"/>
    </source>
</evidence>
<dbReference type="Proteomes" id="UP000011668">
    <property type="component" value="Unassembled WGS sequence"/>
</dbReference>
<sequence length="710" mass="79894">MLHRAPITMLSAPAEWAPSKHGFRLDASMYNIVERQTLLCIWNLFRCCADLIEHSPPYLRENHPANAHAAFAIRNGLPFPYTRSSDGKLPCITERFECTERAMLSRAERFGSGTVIGFRIYLGSIWEKSQYTASWKKSYCAPDRSGSCFRCVQVRTSPHKCARPDLFSAGGTQAFIMQVPLPQCFDRFIHRTCPAMLQLVALEYNIGHPHPKGHWFLLATVIIFAIALTRSLVATLGFDLVPSFKDSYTTKEENLDVWWGNRRLPALLRPRHQACQPKELSRGDKFRLSGGLFDYTAMSVWQSNSTSQEPSRIEYTGQSFAHCFVNSIQFDYSLVEQTQTINVGVFCESSESFKADVSMQTTIPFAWMLSKDFVGQYYGQGLEPEDLINADKNEYRRTVLSALQLISTDSLTIMRHSDKHLPVPLLSASIYFIVDSITGSFAPNTSTFAFVNGSTPIQLHPTLLIYFDATYNLMRLVIDAVHLDIGNHIYSNVFTNVSRLKETVVPNLAPSPISPTDWAEGSKPFYFSQLTTYQTWAQALLNGFLTTLGDVNLTLPSKSVMAIGYLCPTYRVKPTSSLLVSVFVGSATMILSVWSAWMFFSAFLARRIMPPKIICHCDDCNKRRAVEAQEAMNPPRRWTLAGFMARTRGSRRTPVPQYQDEEYTFNLRRTAASGPGSKETARPERPSYSVEPFDTGNHLSYLSTSTAGGK</sequence>
<evidence type="ECO:0000256" key="1">
    <source>
        <dbReference type="SAM" id="MobiDB-lite"/>
    </source>
</evidence>
<accession>L8WMR4</accession>
<gene>
    <name evidence="3" type="ORF">AG1IA_07910</name>
</gene>
<keyword evidence="4" id="KW-1185">Reference proteome</keyword>
<feature type="transmembrane region" description="Helical" evidence="2">
    <location>
        <begin position="215"/>
        <end position="238"/>
    </location>
</feature>
<name>L8WMR4_THACA</name>
<dbReference type="EMBL" id="AFRT01002284">
    <property type="protein sequence ID" value="ELU38073.1"/>
    <property type="molecule type" value="Genomic_DNA"/>
</dbReference>
<evidence type="ECO:0000313" key="4">
    <source>
        <dbReference type="Proteomes" id="UP000011668"/>
    </source>
</evidence>
<dbReference type="STRING" id="983506.L8WMR4"/>
<organism evidence="3 4">
    <name type="scientific">Thanatephorus cucumeris (strain AG1-IA)</name>
    <name type="common">Rice sheath blight fungus</name>
    <name type="synonym">Rhizoctonia solani</name>
    <dbReference type="NCBI Taxonomy" id="983506"/>
    <lineage>
        <taxon>Eukaryota</taxon>
        <taxon>Fungi</taxon>
        <taxon>Dikarya</taxon>
        <taxon>Basidiomycota</taxon>
        <taxon>Agaricomycotina</taxon>
        <taxon>Agaricomycetes</taxon>
        <taxon>Cantharellales</taxon>
        <taxon>Ceratobasidiaceae</taxon>
        <taxon>Rhizoctonia</taxon>
        <taxon>Rhizoctonia solani AG-1</taxon>
    </lineage>
</organism>
<dbReference type="HOGENOM" id="CLU_024009_0_0_1"/>
<proteinExistence type="predicted"/>
<evidence type="ECO:0000313" key="3">
    <source>
        <dbReference type="EMBL" id="ELU38073.1"/>
    </source>
</evidence>
<feature type="region of interest" description="Disordered" evidence="1">
    <location>
        <begin position="669"/>
        <end position="710"/>
    </location>
</feature>
<comment type="caution">
    <text evidence="3">The sequence shown here is derived from an EMBL/GenBank/DDBJ whole genome shotgun (WGS) entry which is preliminary data.</text>
</comment>
<feature type="transmembrane region" description="Helical" evidence="2">
    <location>
        <begin position="578"/>
        <end position="604"/>
    </location>
</feature>
<reference evidence="3 4" key="1">
    <citation type="journal article" date="2013" name="Nat. Commun.">
        <title>The evolution and pathogenic mechanisms of the rice sheath blight pathogen.</title>
        <authorList>
            <person name="Zheng A."/>
            <person name="Lin R."/>
            <person name="Xu L."/>
            <person name="Qin P."/>
            <person name="Tang C."/>
            <person name="Ai P."/>
            <person name="Zhang D."/>
            <person name="Liu Y."/>
            <person name="Sun Z."/>
            <person name="Feng H."/>
            <person name="Wang Y."/>
            <person name="Chen Y."/>
            <person name="Liang X."/>
            <person name="Fu R."/>
            <person name="Li Q."/>
            <person name="Zhang J."/>
            <person name="Yu X."/>
            <person name="Xie Z."/>
            <person name="Ding L."/>
            <person name="Guan P."/>
            <person name="Tang J."/>
            <person name="Liang Y."/>
            <person name="Wang S."/>
            <person name="Deng Q."/>
            <person name="Li S."/>
            <person name="Zhu J."/>
            <person name="Wang L."/>
            <person name="Liu H."/>
            <person name="Li P."/>
        </authorList>
    </citation>
    <scope>NUCLEOTIDE SEQUENCE [LARGE SCALE GENOMIC DNA]</scope>
    <source>
        <strain evidence="4">AG-1 IA</strain>
    </source>
</reference>
<dbReference type="AlphaFoldDB" id="L8WMR4"/>
<evidence type="ECO:0000256" key="2">
    <source>
        <dbReference type="SAM" id="Phobius"/>
    </source>
</evidence>
<dbReference type="OrthoDB" id="3224133at2759"/>
<keyword evidence="2" id="KW-0812">Transmembrane</keyword>
<keyword evidence="2" id="KW-1133">Transmembrane helix</keyword>
<protein>
    <recommendedName>
        <fullName evidence="5">Transmembrane protein</fullName>
    </recommendedName>
</protein>
<keyword evidence="2" id="KW-0472">Membrane</keyword>
<feature type="compositionally biased region" description="Polar residues" evidence="1">
    <location>
        <begin position="697"/>
        <end position="710"/>
    </location>
</feature>